<evidence type="ECO:0008006" key="3">
    <source>
        <dbReference type="Google" id="ProtNLM"/>
    </source>
</evidence>
<gene>
    <name evidence="1" type="ORF">J2X31_003261</name>
</gene>
<evidence type="ECO:0000313" key="2">
    <source>
        <dbReference type="Proteomes" id="UP001255185"/>
    </source>
</evidence>
<dbReference type="Pfam" id="PF14903">
    <property type="entry name" value="WG_beta_rep"/>
    <property type="match status" value="3"/>
</dbReference>
<dbReference type="PANTHER" id="PTHR37841:SF1">
    <property type="entry name" value="DUF3298 DOMAIN-CONTAINING PROTEIN"/>
    <property type="match status" value="1"/>
</dbReference>
<reference evidence="1 2" key="1">
    <citation type="submission" date="2023-07" db="EMBL/GenBank/DDBJ databases">
        <title>Sorghum-associated microbial communities from plants grown in Nebraska, USA.</title>
        <authorList>
            <person name="Schachtman D."/>
        </authorList>
    </citation>
    <scope>NUCLEOTIDE SEQUENCE [LARGE SCALE GENOMIC DNA]</scope>
    <source>
        <strain evidence="1 2">3773</strain>
    </source>
</reference>
<dbReference type="RefSeq" id="WP_310028070.1">
    <property type="nucleotide sequence ID" value="NZ_JAVDVI010000017.1"/>
</dbReference>
<keyword evidence="2" id="KW-1185">Reference proteome</keyword>
<comment type="caution">
    <text evidence="1">The sequence shown here is derived from an EMBL/GenBank/DDBJ whole genome shotgun (WGS) entry which is preliminary data.</text>
</comment>
<dbReference type="PANTHER" id="PTHR37841">
    <property type="entry name" value="GLR2918 PROTEIN"/>
    <property type="match status" value="1"/>
</dbReference>
<proteinExistence type="predicted"/>
<accession>A0ABU1TTM9</accession>
<name>A0ABU1TTM9_9FLAO</name>
<dbReference type="EMBL" id="JAVDVI010000017">
    <property type="protein sequence ID" value="MDR6969234.1"/>
    <property type="molecule type" value="Genomic_DNA"/>
</dbReference>
<dbReference type="Proteomes" id="UP001255185">
    <property type="component" value="Unassembled WGS sequence"/>
</dbReference>
<evidence type="ECO:0000313" key="1">
    <source>
        <dbReference type="EMBL" id="MDR6969234.1"/>
    </source>
</evidence>
<organism evidence="1 2">
    <name type="scientific">Flavobacterium arsenatis</name>
    <dbReference type="NCBI Taxonomy" id="1484332"/>
    <lineage>
        <taxon>Bacteria</taxon>
        <taxon>Pseudomonadati</taxon>
        <taxon>Bacteroidota</taxon>
        <taxon>Flavobacteriia</taxon>
        <taxon>Flavobacteriales</taxon>
        <taxon>Flavobacteriaceae</taxon>
        <taxon>Flavobacterium</taxon>
    </lineage>
</organism>
<dbReference type="InterPro" id="IPR032774">
    <property type="entry name" value="WG_beta_rep"/>
</dbReference>
<sequence length="143" mass="16610">MKKYLFLLLSLSPIVIYSQEQPFKSISVIENPSEWVLIFDEFGLMGYINSEGKEIVPPIYEKIHPFGEYKENWSRVETLEGLTGFIDSTGKTVVEPKYEYIEKFGEYKADWALVSLYNHYGFINTKGEEVVPPIYAEIPILKR</sequence>
<protein>
    <recommendedName>
        <fullName evidence="3">WG repeat-containing protein</fullName>
    </recommendedName>
</protein>